<evidence type="ECO:0000256" key="4">
    <source>
        <dbReference type="ARBA" id="ARBA00012095"/>
    </source>
</evidence>
<comment type="subunit">
    <text evidence="7">Homodimer. The dihydroxyacetone kinase complex is composed of a homodimer of DhaM, a homodimer of DhaK and the subunit DhaL.</text>
</comment>
<dbReference type="Proteomes" id="UP000569329">
    <property type="component" value="Unassembled WGS sequence"/>
</dbReference>
<evidence type="ECO:0000313" key="10">
    <source>
        <dbReference type="EMBL" id="MBA8825216.1"/>
    </source>
</evidence>
<dbReference type="RefSeq" id="WP_182544433.1">
    <property type="nucleotide sequence ID" value="NZ_JACGWZ010000003.1"/>
</dbReference>
<comment type="catalytic activity">
    <reaction evidence="1">
        <text>dihydroxyacetone + phosphoenolpyruvate = dihydroxyacetone phosphate + pyruvate</text>
        <dbReference type="Rhea" id="RHEA:18381"/>
        <dbReference type="ChEBI" id="CHEBI:15361"/>
        <dbReference type="ChEBI" id="CHEBI:16016"/>
        <dbReference type="ChEBI" id="CHEBI:57642"/>
        <dbReference type="ChEBI" id="CHEBI:58702"/>
        <dbReference type="EC" id="2.7.1.121"/>
    </reaction>
</comment>
<gene>
    <name evidence="10" type="ORF">FHX42_002567</name>
</gene>
<accession>A0A839DYC0</accession>
<evidence type="ECO:0000256" key="1">
    <source>
        <dbReference type="ARBA" id="ARBA00001113"/>
    </source>
</evidence>
<dbReference type="EMBL" id="JACGWZ010000003">
    <property type="protein sequence ID" value="MBA8825216.1"/>
    <property type="molecule type" value="Genomic_DNA"/>
</dbReference>
<dbReference type="InterPro" id="IPR035895">
    <property type="entry name" value="HPr-like_sf"/>
</dbReference>
<evidence type="ECO:0000313" key="11">
    <source>
        <dbReference type="Proteomes" id="UP000569329"/>
    </source>
</evidence>
<dbReference type="Gene3D" id="3.40.50.510">
    <property type="entry name" value="Phosphotransferase system, mannose-type IIA component"/>
    <property type="match status" value="1"/>
</dbReference>
<dbReference type="Pfam" id="PF00381">
    <property type="entry name" value="PTS-HPr"/>
    <property type="match status" value="1"/>
</dbReference>
<evidence type="ECO:0000259" key="8">
    <source>
        <dbReference type="PROSITE" id="PS51096"/>
    </source>
</evidence>
<dbReference type="SUPFAM" id="SSF53062">
    <property type="entry name" value="PTS system fructose IIA component-like"/>
    <property type="match status" value="1"/>
</dbReference>
<evidence type="ECO:0000259" key="9">
    <source>
        <dbReference type="PROSITE" id="PS51350"/>
    </source>
</evidence>
<dbReference type="AlphaFoldDB" id="A0A839DYC0"/>
<comment type="caution">
    <text evidence="10">The sequence shown here is derived from an EMBL/GenBank/DDBJ whole genome shotgun (WGS) entry which is preliminary data.</text>
</comment>
<evidence type="ECO:0000256" key="6">
    <source>
        <dbReference type="ARBA" id="ARBA00022679"/>
    </source>
</evidence>
<organism evidence="10 11">
    <name type="scientific">Halosaccharopolyspora lacisalsi</name>
    <dbReference type="NCBI Taxonomy" id="1000566"/>
    <lineage>
        <taxon>Bacteria</taxon>
        <taxon>Bacillati</taxon>
        <taxon>Actinomycetota</taxon>
        <taxon>Actinomycetes</taxon>
        <taxon>Pseudonocardiales</taxon>
        <taxon>Pseudonocardiaceae</taxon>
        <taxon>Halosaccharopolyspora</taxon>
    </lineage>
</organism>
<dbReference type="PROSITE" id="PS00369">
    <property type="entry name" value="PTS_HPR_HIS"/>
    <property type="match status" value="1"/>
</dbReference>
<dbReference type="PANTHER" id="PTHR38594">
    <property type="entry name" value="PEP-DEPENDENT DIHYDROXYACETONE KINASE, PHOSPHORYL DONOR SUBUNIT DHAM"/>
    <property type="match status" value="1"/>
</dbReference>
<comment type="function">
    <text evidence="3">General (non sugar-specific) component of the phosphoenolpyruvate-dependent sugar phosphotransferase system (sugar PTS). This major carbohydrate active-transport system catalyzes the phosphorylation of incoming sugar substrates concomitantly with their translocation across the cell membrane. The phosphoryl group from phosphoenolpyruvate (PEP) is transferred to the phosphoryl carrier protein HPr by enzyme I. Phospho-HPr then transfers it to the PTS EIIA domain.</text>
</comment>
<evidence type="ECO:0000256" key="7">
    <source>
        <dbReference type="ARBA" id="ARBA00046577"/>
    </source>
</evidence>
<keyword evidence="6" id="KW-0808">Transferase</keyword>
<dbReference type="InterPro" id="IPR001020">
    <property type="entry name" value="PTS_HPr_His_P_site"/>
</dbReference>
<comment type="function">
    <text evidence="2">Component of the dihydroxyacetone kinase complex, which is responsible for the phosphoenolpyruvate (PEP)-dependent phosphorylation of dihydroxyacetone. DhaM serves as the phosphoryl donor. Is phosphorylated by phosphoenolpyruvate in an EI- and HPr-dependent reaction, and a phosphorelay system on histidine residues finally leads to phosphoryl transfer to DhaL and dihydroxyacetone.</text>
</comment>
<reference evidence="10 11" key="1">
    <citation type="submission" date="2020-07" db="EMBL/GenBank/DDBJ databases">
        <title>Sequencing the genomes of 1000 actinobacteria strains.</title>
        <authorList>
            <person name="Klenk H.-P."/>
        </authorList>
    </citation>
    <scope>NUCLEOTIDE SEQUENCE [LARGE SCALE GENOMIC DNA]</scope>
    <source>
        <strain evidence="10 11">DSM 45975</strain>
    </source>
</reference>
<dbReference type="Pfam" id="PF03610">
    <property type="entry name" value="EIIA-man"/>
    <property type="match status" value="1"/>
</dbReference>
<dbReference type="SUPFAM" id="SSF55594">
    <property type="entry name" value="HPr-like"/>
    <property type="match status" value="1"/>
</dbReference>
<feature type="domain" description="HPr" evidence="9">
    <location>
        <begin position="142"/>
        <end position="228"/>
    </location>
</feature>
<evidence type="ECO:0000256" key="2">
    <source>
        <dbReference type="ARBA" id="ARBA00002788"/>
    </source>
</evidence>
<evidence type="ECO:0000256" key="5">
    <source>
        <dbReference type="ARBA" id="ARBA00020422"/>
    </source>
</evidence>
<dbReference type="GO" id="GO:0047324">
    <property type="term" value="F:phosphoenolpyruvate-glycerone phosphotransferase activity"/>
    <property type="evidence" value="ECO:0007669"/>
    <property type="project" value="UniProtKB-EC"/>
</dbReference>
<protein>
    <recommendedName>
        <fullName evidence="5">Phosphocarrier protein HPr</fullName>
        <ecNumber evidence="4">2.7.1.121</ecNumber>
    </recommendedName>
</protein>
<dbReference type="PANTHER" id="PTHR38594:SF1">
    <property type="entry name" value="PEP-DEPENDENT DIHYDROXYACETONE KINASE, PHOSPHORYL DONOR SUBUNIT DHAM"/>
    <property type="match status" value="1"/>
</dbReference>
<name>A0A839DYC0_9PSEU</name>
<dbReference type="InterPro" id="IPR039643">
    <property type="entry name" value="DhaM"/>
</dbReference>
<dbReference type="EC" id="2.7.1.121" evidence="4"/>
<dbReference type="InterPro" id="IPR036662">
    <property type="entry name" value="PTS_EIIA_man-typ_sf"/>
</dbReference>
<dbReference type="Gene3D" id="3.30.1340.10">
    <property type="entry name" value="HPr-like"/>
    <property type="match status" value="1"/>
</dbReference>
<dbReference type="InterPro" id="IPR004701">
    <property type="entry name" value="PTS_EIIA_man-typ"/>
</dbReference>
<dbReference type="PRINTS" id="PR00107">
    <property type="entry name" value="PHOSPHOCPHPR"/>
</dbReference>
<dbReference type="InterPro" id="IPR000032">
    <property type="entry name" value="HPr-like"/>
</dbReference>
<dbReference type="PROSITE" id="PS51096">
    <property type="entry name" value="PTS_EIIA_TYPE_4"/>
    <property type="match status" value="1"/>
</dbReference>
<evidence type="ECO:0000256" key="3">
    <source>
        <dbReference type="ARBA" id="ARBA00003681"/>
    </source>
</evidence>
<dbReference type="InterPro" id="IPR012844">
    <property type="entry name" value="DhaM_N"/>
</dbReference>
<keyword evidence="11" id="KW-1185">Reference proteome</keyword>
<dbReference type="NCBIfam" id="TIGR02364">
    <property type="entry name" value="dha_pts"/>
    <property type="match status" value="1"/>
</dbReference>
<dbReference type="GO" id="GO:0016020">
    <property type="term" value="C:membrane"/>
    <property type="evidence" value="ECO:0007669"/>
    <property type="project" value="InterPro"/>
</dbReference>
<dbReference type="CDD" id="cd00367">
    <property type="entry name" value="PTS-HPr_like"/>
    <property type="match status" value="1"/>
</dbReference>
<proteinExistence type="predicted"/>
<sequence>MSVGLVLVSHSRRLAEGVAELAEQMAPGVRIVPTGGTADGGTGTDFESVSAALEEAETGSGVVLVYDLGSAHMTAELAVEALDDPSGAVVADGPLVEGAVAAAVAAQGDRDKDAVARAAADAVGTDTRQAATSDPESQQPGVVREEIVLDNEVGLHARPAALLSRSLTGMQARVTVALGDKEADASSVLGVMGLGAQKGDRIALRATGPDAVQAVQRITELADNNFDA</sequence>
<dbReference type="PROSITE" id="PS51350">
    <property type="entry name" value="PTS_HPR_DOM"/>
    <property type="match status" value="1"/>
</dbReference>
<dbReference type="GO" id="GO:0009401">
    <property type="term" value="P:phosphoenolpyruvate-dependent sugar phosphotransferase system"/>
    <property type="evidence" value="ECO:0007669"/>
    <property type="project" value="InterPro"/>
</dbReference>
<dbReference type="GO" id="GO:0019563">
    <property type="term" value="P:glycerol catabolic process"/>
    <property type="evidence" value="ECO:0007669"/>
    <property type="project" value="InterPro"/>
</dbReference>
<dbReference type="NCBIfam" id="TIGR01003">
    <property type="entry name" value="PTS_HPr_family"/>
    <property type="match status" value="1"/>
</dbReference>
<feature type="domain" description="PTS EIIA type-4" evidence="8">
    <location>
        <begin position="2"/>
        <end position="131"/>
    </location>
</feature>